<feature type="signal peptide" evidence="7">
    <location>
        <begin position="1"/>
        <end position="18"/>
    </location>
</feature>
<keyword evidence="6" id="KW-1015">Disulfide bond</keyword>
<dbReference type="InterPro" id="IPR025661">
    <property type="entry name" value="Pept_asp_AS"/>
</dbReference>
<dbReference type="InterPro" id="IPR025660">
    <property type="entry name" value="Pept_his_AS"/>
</dbReference>
<evidence type="ECO:0000256" key="3">
    <source>
        <dbReference type="ARBA" id="ARBA00022801"/>
    </source>
</evidence>
<dbReference type="PROSITE" id="PS00139">
    <property type="entry name" value="THIOL_PROTEASE_CYS"/>
    <property type="match status" value="1"/>
</dbReference>
<keyword evidence="4" id="KW-0788">Thiol protease</keyword>
<dbReference type="PROSITE" id="PS00639">
    <property type="entry name" value="THIOL_PROTEASE_HIS"/>
    <property type="match status" value="1"/>
</dbReference>
<organism evidence="10">
    <name type="scientific">Riptortus pedestris</name>
    <name type="common">Bean bug</name>
    <dbReference type="NCBI Taxonomy" id="329032"/>
    <lineage>
        <taxon>Eukaryota</taxon>
        <taxon>Metazoa</taxon>
        <taxon>Ecdysozoa</taxon>
        <taxon>Arthropoda</taxon>
        <taxon>Hexapoda</taxon>
        <taxon>Insecta</taxon>
        <taxon>Pterygota</taxon>
        <taxon>Neoptera</taxon>
        <taxon>Paraneoptera</taxon>
        <taxon>Hemiptera</taxon>
        <taxon>Heteroptera</taxon>
        <taxon>Panheteroptera</taxon>
        <taxon>Pentatomomorpha</taxon>
        <taxon>Coreoidea</taxon>
        <taxon>Alydidae</taxon>
        <taxon>Riptortus</taxon>
    </lineage>
</organism>
<dbReference type="Pfam" id="PF08246">
    <property type="entry name" value="Inhibitor_I29"/>
    <property type="match status" value="1"/>
</dbReference>
<dbReference type="PANTHER" id="PTHR12411">
    <property type="entry name" value="CYSTEINE PROTEASE FAMILY C1-RELATED"/>
    <property type="match status" value="1"/>
</dbReference>
<evidence type="ECO:0000259" key="9">
    <source>
        <dbReference type="SMART" id="SM00848"/>
    </source>
</evidence>
<dbReference type="InterPro" id="IPR013201">
    <property type="entry name" value="Prot_inhib_I29"/>
</dbReference>
<feature type="domain" description="Peptidase C1A papain C-terminal" evidence="8">
    <location>
        <begin position="114"/>
        <end position="331"/>
    </location>
</feature>
<dbReference type="InterPro" id="IPR000668">
    <property type="entry name" value="Peptidase_C1A_C"/>
</dbReference>
<reference evidence="10" key="1">
    <citation type="journal article" date="2013" name="PLoS ONE">
        <title>Gene expression in gut symbiotic organ of stinkbug affected by extracellular bacterial symbiont.</title>
        <authorList>
            <person name="Futahashi R."/>
            <person name="Tanaka K."/>
            <person name="Tanahashi M."/>
            <person name="Nikoh N."/>
            <person name="Kikuchi Y."/>
            <person name="Lee B.L."/>
            <person name="Fukatsu T."/>
        </authorList>
    </citation>
    <scope>NUCLEOTIDE SEQUENCE</scope>
    <source>
        <tissue evidence="10">Midgut</tissue>
    </source>
</reference>
<feature type="chain" id="PRO_5018590265" evidence="7">
    <location>
        <begin position="19"/>
        <end position="332"/>
    </location>
</feature>
<dbReference type="Pfam" id="PF00112">
    <property type="entry name" value="Peptidase_C1"/>
    <property type="match status" value="1"/>
</dbReference>
<dbReference type="GO" id="GO:0008234">
    <property type="term" value="F:cysteine-type peptidase activity"/>
    <property type="evidence" value="ECO:0007669"/>
    <property type="project" value="UniProtKB-KW"/>
</dbReference>
<comment type="similarity">
    <text evidence="1">Belongs to the peptidase C1 family.</text>
</comment>
<dbReference type="SMART" id="SM00645">
    <property type="entry name" value="Pept_C1"/>
    <property type="match status" value="1"/>
</dbReference>
<keyword evidence="2" id="KW-0645">Protease</keyword>
<dbReference type="GO" id="GO:0006508">
    <property type="term" value="P:proteolysis"/>
    <property type="evidence" value="ECO:0007669"/>
    <property type="project" value="UniProtKB-KW"/>
</dbReference>
<dbReference type="Gene3D" id="3.90.70.10">
    <property type="entry name" value="Cysteine proteinases"/>
    <property type="match status" value="1"/>
</dbReference>
<evidence type="ECO:0000256" key="2">
    <source>
        <dbReference type="ARBA" id="ARBA00022670"/>
    </source>
</evidence>
<dbReference type="InterPro" id="IPR000169">
    <property type="entry name" value="Pept_cys_AS"/>
</dbReference>
<dbReference type="AlphaFoldDB" id="R4WHR9"/>
<keyword evidence="3" id="KW-0378">Hydrolase</keyword>
<evidence type="ECO:0000313" key="10">
    <source>
        <dbReference type="EMBL" id="BAN20095.1"/>
    </source>
</evidence>
<dbReference type="FunFam" id="3.90.70.10:FF:000006">
    <property type="entry name" value="Cathepsin S"/>
    <property type="match status" value="1"/>
</dbReference>
<dbReference type="PROSITE" id="PS00640">
    <property type="entry name" value="THIOL_PROTEASE_ASN"/>
    <property type="match status" value="1"/>
</dbReference>
<dbReference type="PRINTS" id="PR00705">
    <property type="entry name" value="PAPAIN"/>
</dbReference>
<dbReference type="InterPro" id="IPR013128">
    <property type="entry name" value="Peptidase_C1A"/>
</dbReference>
<evidence type="ECO:0000256" key="5">
    <source>
        <dbReference type="ARBA" id="ARBA00023145"/>
    </source>
</evidence>
<dbReference type="InterPro" id="IPR039417">
    <property type="entry name" value="Peptidase_C1A_papain-like"/>
</dbReference>
<evidence type="ECO:0000256" key="1">
    <source>
        <dbReference type="ARBA" id="ARBA00008455"/>
    </source>
</evidence>
<feature type="domain" description="Cathepsin propeptide inhibitor" evidence="9">
    <location>
        <begin position="23"/>
        <end position="83"/>
    </location>
</feature>
<dbReference type="SUPFAM" id="SSF54001">
    <property type="entry name" value="Cysteine proteinases"/>
    <property type="match status" value="1"/>
</dbReference>
<keyword evidence="7" id="KW-0732">Signal</keyword>
<evidence type="ECO:0000256" key="4">
    <source>
        <dbReference type="ARBA" id="ARBA00022807"/>
    </source>
</evidence>
<evidence type="ECO:0000259" key="8">
    <source>
        <dbReference type="SMART" id="SM00645"/>
    </source>
</evidence>
<dbReference type="InterPro" id="IPR038765">
    <property type="entry name" value="Papain-like_cys_pep_sf"/>
</dbReference>
<dbReference type="SMART" id="SM00848">
    <property type="entry name" value="Inhibitor_I29"/>
    <property type="match status" value="1"/>
</dbReference>
<name>R4WHR9_RIPPE</name>
<dbReference type="CDD" id="cd02248">
    <property type="entry name" value="Peptidase_C1A"/>
    <property type="match status" value="1"/>
</dbReference>
<sequence length="332" mass="37301">MLKPVLILCCIAFVVCSATEHEWHKFKALHSKRYRSPSEELLRMKVFMDNKKLIDEHNERFAQGLESYTMKMNEYGDLTEDEFQNMYLGLHPSAALRDSKKIATFIPPYNAGELPGTVDWRKVGAVTPIKNQGQCGSCWAFSATGALEAQTFRKTNQLISLSEQNLLDCSSFNEFGNSGCKGGLMDNAYRYILENGGVDTDESYPYEEEYNDCRFSNETIGATMASYVPLTSDDEDELAIAVANVGPISAGIDASHLGFRYYSSGVYYQEDCNKNRLNHAILIVGYGTEDGLDYWLVKNSWGPNWGDEGYVKMARNRNNNCGIARITSYPLV</sequence>
<protein>
    <submittedName>
        <fullName evidence="10">Cathepsin L</fullName>
    </submittedName>
</protein>
<dbReference type="EMBL" id="AK416880">
    <property type="protein sequence ID" value="BAN20095.1"/>
    <property type="molecule type" value="mRNA"/>
</dbReference>
<proteinExistence type="evidence at transcript level"/>
<accession>R4WHR9</accession>
<evidence type="ECO:0000256" key="6">
    <source>
        <dbReference type="ARBA" id="ARBA00023157"/>
    </source>
</evidence>
<keyword evidence="5" id="KW-0865">Zymogen</keyword>
<evidence type="ECO:0000256" key="7">
    <source>
        <dbReference type="SAM" id="SignalP"/>
    </source>
</evidence>